<name>A0A4P6A2A8_PLAAG</name>
<comment type="caution">
    <text evidence="6">The sequence shown here is derived from an EMBL/GenBank/DDBJ whole genome shotgun (WGS) entry which is preliminary data.</text>
</comment>
<evidence type="ECO:0000256" key="2">
    <source>
        <dbReference type="ARBA" id="ARBA00022747"/>
    </source>
</evidence>
<feature type="domain" description="Type I restriction modification DNA specificity" evidence="5">
    <location>
        <begin position="257"/>
        <end position="393"/>
    </location>
</feature>
<organism evidence="6 7">
    <name type="scientific">Planktothrix agardhii CCAP 1459/11A</name>
    <dbReference type="NCBI Taxonomy" id="282420"/>
    <lineage>
        <taxon>Bacteria</taxon>
        <taxon>Bacillati</taxon>
        <taxon>Cyanobacteriota</taxon>
        <taxon>Cyanophyceae</taxon>
        <taxon>Oscillatoriophycideae</taxon>
        <taxon>Oscillatoriales</taxon>
        <taxon>Microcoleaceae</taxon>
        <taxon>Planktothrix</taxon>
    </lineage>
</organism>
<dbReference type="Gene3D" id="3.90.220.20">
    <property type="entry name" value="DNA methylase specificity domains"/>
    <property type="match status" value="2"/>
</dbReference>
<dbReference type="SUPFAM" id="SSF116734">
    <property type="entry name" value="DNA methylase specificity domain"/>
    <property type="match status" value="2"/>
</dbReference>
<evidence type="ECO:0000256" key="1">
    <source>
        <dbReference type="ARBA" id="ARBA00010923"/>
    </source>
</evidence>
<dbReference type="GO" id="GO:0003677">
    <property type="term" value="F:DNA binding"/>
    <property type="evidence" value="ECO:0007669"/>
    <property type="project" value="UniProtKB-KW"/>
</dbReference>
<dbReference type="Proteomes" id="UP000299794">
    <property type="component" value="Unassembled WGS sequence"/>
</dbReference>
<dbReference type="GO" id="GO:0009307">
    <property type="term" value="P:DNA restriction-modification system"/>
    <property type="evidence" value="ECO:0007669"/>
    <property type="project" value="UniProtKB-KW"/>
</dbReference>
<dbReference type="RefSeq" id="WP_141295238.1">
    <property type="nucleotide sequence ID" value="NZ_BJCD01000053.1"/>
</dbReference>
<dbReference type="EMBL" id="BJCD01000053">
    <property type="protein sequence ID" value="GDZ95197.1"/>
    <property type="molecule type" value="Genomic_DNA"/>
</dbReference>
<evidence type="ECO:0000313" key="6">
    <source>
        <dbReference type="EMBL" id="GDZ95197.1"/>
    </source>
</evidence>
<keyword evidence="2" id="KW-0680">Restriction system</keyword>
<keyword evidence="3" id="KW-0238">DNA-binding</keyword>
<protein>
    <submittedName>
        <fullName evidence="6">Type I restriction-modification enzyme S subunit</fullName>
    </submittedName>
</protein>
<keyword evidence="4" id="KW-0175">Coiled coil</keyword>
<proteinExistence type="inferred from homology"/>
<dbReference type="Gene3D" id="1.10.287.1120">
    <property type="entry name" value="Bipartite methylase S protein"/>
    <property type="match status" value="1"/>
</dbReference>
<sequence>MMDIEGWESKPLFELLDQIMDFRGRTPKKLDMEWGGGDIPALSANNVEMGEINFSKECYLASDALYRKWMTKGDTQKGDVVLTTEAPLGNVAVIPDEQRYILSQRVILLRANSAYLCSDYLSHYLMSEGFQNLMRQQSSGTTATGIQRAKLEPLLIKFPSSKIEQKQIAEVLSTIDRAIAQTEAIIAKQQRIKTGLMQDLLTKGIDENGNIRSEATHQFKDSAIGRIPVEWEMISMDKITTKIVDGIHHTPNYVQDGIPFIVVTDLTSSEGINFTPSRFITEKNHQEFYKRADPKAKDVLVTKDGTLGVARIVPDEAPDFSIFVSVAMLRPKNTKCISELIWSFFESGRFLAQLGSLSAGTGLAHIHLEHFRKFQINLMPIDEQKRIFEVLNHQQLLLQKQSQNLEKLKHQKTGLMQDLLTGKVRVTSLNKE</sequence>
<dbReference type="Pfam" id="PF01420">
    <property type="entry name" value="Methylase_S"/>
    <property type="match status" value="2"/>
</dbReference>
<dbReference type="PANTHER" id="PTHR30408">
    <property type="entry name" value="TYPE-1 RESTRICTION ENZYME ECOKI SPECIFICITY PROTEIN"/>
    <property type="match status" value="1"/>
</dbReference>
<evidence type="ECO:0000313" key="7">
    <source>
        <dbReference type="Proteomes" id="UP000299794"/>
    </source>
</evidence>
<evidence type="ECO:0000259" key="5">
    <source>
        <dbReference type="Pfam" id="PF01420"/>
    </source>
</evidence>
<evidence type="ECO:0000256" key="4">
    <source>
        <dbReference type="SAM" id="Coils"/>
    </source>
</evidence>
<comment type="similarity">
    <text evidence="1">Belongs to the type-I restriction system S methylase family.</text>
</comment>
<dbReference type="InterPro" id="IPR000055">
    <property type="entry name" value="Restrct_endonuc_typeI_TRD"/>
</dbReference>
<feature type="coiled-coil region" evidence="4">
    <location>
        <begin position="391"/>
        <end position="418"/>
    </location>
</feature>
<gene>
    <name evidence="6" type="ORF">PA905_34360</name>
</gene>
<dbReference type="InterPro" id="IPR044946">
    <property type="entry name" value="Restrct_endonuc_typeI_TRD_sf"/>
</dbReference>
<dbReference type="PANTHER" id="PTHR30408:SF12">
    <property type="entry name" value="TYPE I RESTRICTION ENZYME MJAVIII SPECIFICITY SUBUNIT"/>
    <property type="match status" value="1"/>
</dbReference>
<dbReference type="AlphaFoldDB" id="A0A4P6A2A8"/>
<evidence type="ECO:0000256" key="3">
    <source>
        <dbReference type="ARBA" id="ARBA00023125"/>
    </source>
</evidence>
<reference evidence="7" key="1">
    <citation type="submission" date="2019-02" db="EMBL/GenBank/DDBJ databases">
        <title>Draft genome sequence of Planktothrix agardhii NIES-905.</title>
        <authorList>
            <person name="Yamaguchi H."/>
            <person name="Suzuki S."/>
            <person name="Kawachi M."/>
        </authorList>
    </citation>
    <scope>NUCLEOTIDE SEQUENCE [LARGE SCALE GENOMIC DNA]</scope>
    <source>
        <strain evidence="7">CCAP 1459/11A</strain>
    </source>
</reference>
<feature type="domain" description="Type I restriction modification DNA specificity" evidence="5">
    <location>
        <begin position="5"/>
        <end position="187"/>
    </location>
</feature>
<dbReference type="CDD" id="cd17246">
    <property type="entry name" value="RMtype1_S_SonII-TRD2-CR2_like"/>
    <property type="match status" value="1"/>
</dbReference>
<dbReference type="InterPro" id="IPR052021">
    <property type="entry name" value="Type-I_RS_S_subunit"/>
</dbReference>
<accession>A0A4P6A2A8</accession>